<evidence type="ECO:0008006" key="3">
    <source>
        <dbReference type="Google" id="ProtNLM"/>
    </source>
</evidence>
<organism evidence="1 2">
    <name type="scientific">Anaeromicrobium sediminis</name>
    <dbReference type="NCBI Taxonomy" id="1478221"/>
    <lineage>
        <taxon>Bacteria</taxon>
        <taxon>Bacillati</taxon>
        <taxon>Bacillota</taxon>
        <taxon>Clostridia</taxon>
        <taxon>Peptostreptococcales</taxon>
        <taxon>Thermotaleaceae</taxon>
        <taxon>Anaeromicrobium</taxon>
    </lineage>
</organism>
<sequence length="537" mass="60499">MKKEKLIEYWGDNLMSCNHSYGNHKTCEPDRGWNKCKIKHPRPQKILLECGEGTGSRTFTSSDDPPFQLAHVTIDTTCLNRPEVLIKFSSIVRMDNLAVDDQDGTVRLQYELFRVCNHEEPKSLGIWMFEEVNVDEGGFECQEESFNFIFCECTNCPRCCEYFVTVTPVEITNATAMVSNGRMAALSQPLCDSLKDGYKNCDSKYDHIKFKERHPRPKEILLVCGQGNGSVVFRDISPEPPADIAHVVLDTTNLSKPKVLIEFSSIIKIDEEVNDLRLQFELFRMCGDGEPLSRGIWTFERSGVDIDDLELQKAFSFIFCECEAPSDCCEYFVTVTAIEVTDSDDHDAVVDNVRITALAQSSGDCIYEDNYKKLDGKRDCIDCKPKHPKEKKILLECGDGTGSRTFTSSNDSAFQLAHVKLDTTCLCKPMVNIEFSSIVSFDAIAENGDVQLRYELFRVCDNRKPISVGIWSVDRMDFDIIYIDKSTNTFDFTFCDCITCPGCCEYIVTVTPITITEGVITATVSNGRIAALAQDIK</sequence>
<gene>
    <name evidence="1" type="ORF">CCE28_20965</name>
</gene>
<dbReference type="Pfam" id="PF14879">
    <property type="entry name" value="DUF4489"/>
    <property type="match status" value="3"/>
</dbReference>
<evidence type="ECO:0000313" key="1">
    <source>
        <dbReference type="EMBL" id="PAB56368.1"/>
    </source>
</evidence>
<dbReference type="InterPro" id="IPR027972">
    <property type="entry name" value="DUF4489"/>
</dbReference>
<accession>A0A267MBR6</accession>
<dbReference type="Proteomes" id="UP000216024">
    <property type="component" value="Unassembled WGS sequence"/>
</dbReference>
<name>A0A267MBR6_9FIRM</name>
<dbReference type="AlphaFoldDB" id="A0A267MBR6"/>
<proteinExistence type="predicted"/>
<comment type="caution">
    <text evidence="1">The sequence shown here is derived from an EMBL/GenBank/DDBJ whole genome shotgun (WGS) entry which is preliminary data.</text>
</comment>
<keyword evidence="2" id="KW-1185">Reference proteome</keyword>
<reference evidence="1 2" key="1">
    <citation type="submission" date="2017-06" db="EMBL/GenBank/DDBJ databases">
        <title>Draft genome sequence of anaerobic fermentative bacterium Anaeromicrobium sediminis DY2726D isolated from West Pacific Ocean sediments.</title>
        <authorList>
            <person name="Zeng X."/>
        </authorList>
    </citation>
    <scope>NUCLEOTIDE SEQUENCE [LARGE SCALE GENOMIC DNA]</scope>
    <source>
        <strain evidence="1 2">DY2726D</strain>
    </source>
</reference>
<evidence type="ECO:0000313" key="2">
    <source>
        <dbReference type="Proteomes" id="UP000216024"/>
    </source>
</evidence>
<protein>
    <recommendedName>
        <fullName evidence="3">DUF4489 domain-containing protein</fullName>
    </recommendedName>
</protein>
<dbReference type="OrthoDB" id="1905050at2"/>
<dbReference type="EMBL" id="NIBG01000035">
    <property type="protein sequence ID" value="PAB56368.1"/>
    <property type="molecule type" value="Genomic_DNA"/>
</dbReference>